<dbReference type="Proteomes" id="UP000480681">
    <property type="component" value="Unassembled WGS sequence"/>
</dbReference>
<feature type="domain" description="Immunity protein 45" evidence="1">
    <location>
        <begin position="3"/>
        <end position="79"/>
    </location>
</feature>
<evidence type="ECO:0000313" key="2">
    <source>
        <dbReference type="EMBL" id="NEX73346.1"/>
    </source>
</evidence>
<accession>A0AAW9Y4C4</accession>
<dbReference type="Pfam" id="PF15572">
    <property type="entry name" value="Imm45"/>
    <property type="match status" value="1"/>
</dbReference>
<dbReference type="InterPro" id="IPR029077">
    <property type="entry name" value="Imm45"/>
</dbReference>
<dbReference type="EMBL" id="JAAIKZ010000001">
    <property type="protein sequence ID" value="NEX73346.1"/>
    <property type="molecule type" value="Genomic_DNA"/>
</dbReference>
<dbReference type="AlphaFoldDB" id="A0AAW9Y4C4"/>
<name>A0AAW9Y4C4_9GAMM</name>
<organism evidence="2 3">
    <name type="scientific">Aeromonas rivipollensis</name>
    <dbReference type="NCBI Taxonomy" id="948519"/>
    <lineage>
        <taxon>Bacteria</taxon>
        <taxon>Pseudomonadati</taxon>
        <taxon>Pseudomonadota</taxon>
        <taxon>Gammaproteobacteria</taxon>
        <taxon>Aeromonadales</taxon>
        <taxon>Aeromonadaceae</taxon>
        <taxon>Aeromonas</taxon>
    </lineage>
</organism>
<sequence>MFRFPAKHPFEDIVDFMIIEERESPTAFKLICSSGYHSGQTELVFPAEAKHECGGVSVAWLVENWSKWIYPGCGIESVKYVDCYPSNHGTTT</sequence>
<reference evidence="2 3" key="1">
    <citation type="submission" date="2020-02" db="EMBL/GenBank/DDBJ databases">
        <title>Genome sequencing of Aeromonas rivipollensis.</title>
        <authorList>
            <person name="Fono-Tamo Ubani E.K."/>
            <person name="Lekota K.E."/>
        </authorList>
    </citation>
    <scope>NUCLEOTIDE SEQUENCE [LARGE SCALE GENOMIC DNA]</scope>
    <source>
        <strain evidence="2 3">G87</strain>
    </source>
</reference>
<evidence type="ECO:0000313" key="3">
    <source>
        <dbReference type="Proteomes" id="UP000480681"/>
    </source>
</evidence>
<gene>
    <name evidence="2" type="ORF">G4911_00965</name>
</gene>
<protein>
    <recommendedName>
        <fullName evidence="1">Immunity protein 45 domain-containing protein</fullName>
    </recommendedName>
</protein>
<comment type="caution">
    <text evidence="2">The sequence shown here is derived from an EMBL/GenBank/DDBJ whole genome shotgun (WGS) entry which is preliminary data.</text>
</comment>
<proteinExistence type="predicted"/>
<evidence type="ECO:0000259" key="1">
    <source>
        <dbReference type="Pfam" id="PF15572"/>
    </source>
</evidence>